<dbReference type="PANTHER" id="PTHR42788">
    <property type="entry name" value="TAURINE IMPORT ATP-BINDING PROTEIN-RELATED"/>
    <property type="match status" value="1"/>
</dbReference>
<proteinExistence type="inferred from homology"/>
<dbReference type="InterPro" id="IPR027417">
    <property type="entry name" value="P-loop_NTPase"/>
</dbReference>
<keyword evidence="8" id="KW-1185">Reference proteome</keyword>
<evidence type="ECO:0000313" key="8">
    <source>
        <dbReference type="Proteomes" id="UP001629246"/>
    </source>
</evidence>
<dbReference type="SMART" id="SM00382">
    <property type="entry name" value="AAA"/>
    <property type="match status" value="1"/>
</dbReference>
<keyword evidence="3" id="KW-0472">Membrane</keyword>
<gene>
    <name evidence="7" type="ORF">PQR62_10490</name>
</gene>
<dbReference type="PROSITE" id="PS50893">
    <property type="entry name" value="ABC_TRANSPORTER_2"/>
    <property type="match status" value="1"/>
</dbReference>
<dbReference type="GO" id="GO:0005524">
    <property type="term" value="F:ATP binding"/>
    <property type="evidence" value="ECO:0007669"/>
    <property type="project" value="UniProtKB-KW"/>
</dbReference>
<evidence type="ECO:0000256" key="4">
    <source>
        <dbReference type="ARBA" id="ARBA00022741"/>
    </source>
</evidence>
<evidence type="ECO:0000256" key="2">
    <source>
        <dbReference type="ARBA" id="ARBA00022448"/>
    </source>
</evidence>
<dbReference type="Gene3D" id="3.40.50.300">
    <property type="entry name" value="P-loop containing nucleotide triphosphate hydrolases"/>
    <property type="match status" value="1"/>
</dbReference>
<comment type="similarity">
    <text evidence="1">Belongs to the ABC transporter superfamily.</text>
</comment>
<name>A0ABW9A728_9BURK</name>
<keyword evidence="4" id="KW-0547">Nucleotide-binding</keyword>
<keyword evidence="5 7" id="KW-0067">ATP-binding</keyword>
<dbReference type="PROSITE" id="PS00211">
    <property type="entry name" value="ABC_TRANSPORTER_1"/>
    <property type="match status" value="1"/>
</dbReference>
<protein>
    <submittedName>
        <fullName evidence="7">ABC transporter ATP-binding protein</fullName>
    </submittedName>
</protein>
<dbReference type="CDD" id="cd03293">
    <property type="entry name" value="ABC_NrtD_SsuB_transporters"/>
    <property type="match status" value="1"/>
</dbReference>
<evidence type="ECO:0000313" key="7">
    <source>
        <dbReference type="EMBL" id="MFL9924696.1"/>
    </source>
</evidence>
<reference evidence="7 8" key="1">
    <citation type="journal article" date="2024" name="Chem. Sci.">
        <title>Discovery of megapolipeptins by genome mining of a Burkholderiales bacteria collection.</title>
        <authorList>
            <person name="Paulo B.S."/>
            <person name="Recchia M.J.J."/>
            <person name="Lee S."/>
            <person name="Fergusson C.H."/>
            <person name="Romanowski S.B."/>
            <person name="Hernandez A."/>
            <person name="Krull N."/>
            <person name="Liu D.Y."/>
            <person name="Cavanagh H."/>
            <person name="Bos A."/>
            <person name="Gray C.A."/>
            <person name="Murphy B.T."/>
            <person name="Linington R.G."/>
            <person name="Eustaquio A.S."/>
        </authorList>
    </citation>
    <scope>NUCLEOTIDE SEQUENCE [LARGE SCALE GENOMIC DNA]</scope>
    <source>
        <strain evidence="7 8">RL21-008-BIB-A</strain>
    </source>
</reference>
<dbReference type="EMBL" id="JAQQFM010000004">
    <property type="protein sequence ID" value="MFL9924696.1"/>
    <property type="molecule type" value="Genomic_DNA"/>
</dbReference>
<dbReference type="InterPro" id="IPR003439">
    <property type="entry name" value="ABC_transporter-like_ATP-bd"/>
</dbReference>
<dbReference type="InterPro" id="IPR050166">
    <property type="entry name" value="ABC_transporter_ATP-bind"/>
</dbReference>
<accession>A0ABW9A728</accession>
<evidence type="ECO:0000256" key="1">
    <source>
        <dbReference type="ARBA" id="ARBA00005417"/>
    </source>
</evidence>
<dbReference type="RefSeq" id="WP_408157582.1">
    <property type="nucleotide sequence ID" value="NZ_JAQQFM010000004.1"/>
</dbReference>
<dbReference type="SUPFAM" id="SSF52540">
    <property type="entry name" value="P-loop containing nucleoside triphosphate hydrolases"/>
    <property type="match status" value="1"/>
</dbReference>
<feature type="domain" description="ABC transporter" evidence="6">
    <location>
        <begin position="10"/>
        <end position="241"/>
    </location>
</feature>
<dbReference type="PANTHER" id="PTHR42788:SF13">
    <property type="entry name" value="ALIPHATIC SULFONATES IMPORT ATP-BINDING PROTEIN SSUB"/>
    <property type="match status" value="1"/>
</dbReference>
<dbReference type="Proteomes" id="UP001629246">
    <property type="component" value="Unassembled WGS sequence"/>
</dbReference>
<evidence type="ECO:0000259" key="6">
    <source>
        <dbReference type="PROSITE" id="PS50893"/>
    </source>
</evidence>
<evidence type="ECO:0000256" key="5">
    <source>
        <dbReference type="ARBA" id="ARBA00022840"/>
    </source>
</evidence>
<comment type="caution">
    <text evidence="7">The sequence shown here is derived from an EMBL/GenBank/DDBJ whole genome shotgun (WGS) entry which is preliminary data.</text>
</comment>
<dbReference type="Pfam" id="PF00005">
    <property type="entry name" value="ABC_tran"/>
    <property type="match status" value="1"/>
</dbReference>
<organism evidence="7 8">
    <name type="scientific">Herbaspirillum lusitanum</name>
    <dbReference type="NCBI Taxonomy" id="213312"/>
    <lineage>
        <taxon>Bacteria</taxon>
        <taxon>Pseudomonadati</taxon>
        <taxon>Pseudomonadota</taxon>
        <taxon>Betaproteobacteria</taxon>
        <taxon>Burkholderiales</taxon>
        <taxon>Oxalobacteraceae</taxon>
        <taxon>Herbaspirillum</taxon>
    </lineage>
</organism>
<sequence>MNMLNSTPQIRITGVNKVFKSDEREVVALKDINLDIPDGQFVCLLGPSGCGKSTLLNAIAGFALPSSGQITTGGQLVSEPGPDRGMVFQEYALFPWMTVEQNVAFGLEIKGVKKADIQTRVTQLLDKLGLIDFRSRFPKDLSGGMRQRVAIARVLALDSPIMLMDEPFGALDALTRRNLQDELLRIWDEFKKTIVFVTHSIEEAIYLADRIVVMTYRPGTIKRDITVTLPRLRDPADPEFNALKRELGQLVMEEQQRHHNAEMRAAAVD</sequence>
<dbReference type="InterPro" id="IPR017871">
    <property type="entry name" value="ABC_transporter-like_CS"/>
</dbReference>
<dbReference type="InterPro" id="IPR003593">
    <property type="entry name" value="AAA+_ATPase"/>
</dbReference>
<evidence type="ECO:0000256" key="3">
    <source>
        <dbReference type="ARBA" id="ARBA00022475"/>
    </source>
</evidence>
<keyword evidence="2" id="KW-0813">Transport</keyword>
<keyword evidence="3" id="KW-1003">Cell membrane</keyword>